<evidence type="ECO:0000256" key="11">
    <source>
        <dbReference type="ARBA" id="ARBA00023033"/>
    </source>
</evidence>
<feature type="binding site" description="axial binding residue" evidence="13">
    <location>
        <position position="472"/>
    </location>
    <ligand>
        <name>heme</name>
        <dbReference type="ChEBI" id="CHEBI:30413"/>
    </ligand>
    <ligandPart>
        <name>Fe</name>
        <dbReference type="ChEBI" id="CHEBI:18248"/>
    </ligandPart>
</feature>
<evidence type="ECO:0000256" key="8">
    <source>
        <dbReference type="ARBA" id="ARBA00022989"/>
    </source>
</evidence>
<dbReference type="InterPro" id="IPR017972">
    <property type="entry name" value="Cyt_P450_CS"/>
</dbReference>
<feature type="transmembrane region" description="Helical" evidence="15">
    <location>
        <begin position="15"/>
        <end position="36"/>
    </location>
</feature>
<evidence type="ECO:0000256" key="5">
    <source>
        <dbReference type="ARBA" id="ARBA00022617"/>
    </source>
</evidence>
<keyword evidence="17" id="KW-1185">Reference proteome</keyword>
<evidence type="ECO:0000256" key="10">
    <source>
        <dbReference type="ARBA" id="ARBA00023004"/>
    </source>
</evidence>
<dbReference type="GO" id="GO:0005506">
    <property type="term" value="F:iron ion binding"/>
    <property type="evidence" value="ECO:0007669"/>
    <property type="project" value="InterPro"/>
</dbReference>
<keyword evidence="8 15" id="KW-1133">Transmembrane helix</keyword>
<evidence type="ECO:0000256" key="2">
    <source>
        <dbReference type="ARBA" id="ARBA00004370"/>
    </source>
</evidence>
<keyword evidence="7 13" id="KW-0479">Metal-binding</keyword>
<evidence type="ECO:0000256" key="15">
    <source>
        <dbReference type="SAM" id="Phobius"/>
    </source>
</evidence>
<keyword evidence="10 13" id="KW-0408">Iron</keyword>
<dbReference type="Proteomes" id="UP001215280">
    <property type="component" value="Unassembled WGS sequence"/>
</dbReference>
<dbReference type="GO" id="GO:0020037">
    <property type="term" value="F:heme binding"/>
    <property type="evidence" value="ECO:0007669"/>
    <property type="project" value="InterPro"/>
</dbReference>
<reference evidence="16" key="1">
    <citation type="submission" date="2023-03" db="EMBL/GenBank/DDBJ databases">
        <title>Massive genome expansion in bonnet fungi (Mycena s.s.) driven by repeated elements and novel gene families across ecological guilds.</title>
        <authorList>
            <consortium name="Lawrence Berkeley National Laboratory"/>
            <person name="Harder C.B."/>
            <person name="Miyauchi S."/>
            <person name="Viragh M."/>
            <person name="Kuo A."/>
            <person name="Thoen E."/>
            <person name="Andreopoulos B."/>
            <person name="Lu D."/>
            <person name="Skrede I."/>
            <person name="Drula E."/>
            <person name="Henrissat B."/>
            <person name="Morin E."/>
            <person name="Kohler A."/>
            <person name="Barry K."/>
            <person name="LaButti K."/>
            <person name="Morin E."/>
            <person name="Salamov A."/>
            <person name="Lipzen A."/>
            <person name="Mereny Z."/>
            <person name="Hegedus B."/>
            <person name="Baldrian P."/>
            <person name="Stursova M."/>
            <person name="Weitz H."/>
            <person name="Taylor A."/>
            <person name="Grigoriev I.V."/>
            <person name="Nagy L.G."/>
            <person name="Martin F."/>
            <person name="Kauserud H."/>
        </authorList>
    </citation>
    <scope>NUCLEOTIDE SEQUENCE</scope>
    <source>
        <strain evidence="16">CBHHK188m</strain>
    </source>
</reference>
<proteinExistence type="inferred from homology"/>
<accession>A0AAD7N1A6</accession>
<dbReference type="InterPro" id="IPR001128">
    <property type="entry name" value="Cyt_P450"/>
</dbReference>
<comment type="pathway">
    <text evidence="3">Secondary metabolite biosynthesis; terpenoid biosynthesis.</text>
</comment>
<dbReference type="Pfam" id="PF00067">
    <property type="entry name" value="p450"/>
    <property type="match status" value="1"/>
</dbReference>
<dbReference type="SUPFAM" id="SSF48264">
    <property type="entry name" value="Cytochrome P450"/>
    <property type="match status" value="1"/>
</dbReference>
<dbReference type="PRINTS" id="PR00385">
    <property type="entry name" value="P450"/>
</dbReference>
<evidence type="ECO:0000256" key="3">
    <source>
        <dbReference type="ARBA" id="ARBA00004721"/>
    </source>
</evidence>
<dbReference type="PANTHER" id="PTHR24305">
    <property type="entry name" value="CYTOCHROME P450"/>
    <property type="match status" value="1"/>
</dbReference>
<evidence type="ECO:0000256" key="12">
    <source>
        <dbReference type="ARBA" id="ARBA00023136"/>
    </source>
</evidence>
<dbReference type="GO" id="GO:0016020">
    <property type="term" value="C:membrane"/>
    <property type="evidence" value="ECO:0007669"/>
    <property type="project" value="UniProtKB-SubCell"/>
</dbReference>
<evidence type="ECO:0000256" key="14">
    <source>
        <dbReference type="RuleBase" id="RU000461"/>
    </source>
</evidence>
<dbReference type="EMBL" id="JARJLG010000129">
    <property type="protein sequence ID" value="KAJ7739978.1"/>
    <property type="molecule type" value="Genomic_DNA"/>
</dbReference>
<dbReference type="CDD" id="cd11069">
    <property type="entry name" value="CYP_FUM15-like"/>
    <property type="match status" value="1"/>
</dbReference>
<dbReference type="InterPro" id="IPR036396">
    <property type="entry name" value="Cyt_P450_sf"/>
</dbReference>
<protein>
    <submittedName>
        <fullName evidence="16">Cytochrome P450</fullName>
    </submittedName>
</protein>
<evidence type="ECO:0000256" key="13">
    <source>
        <dbReference type="PIRSR" id="PIRSR602401-1"/>
    </source>
</evidence>
<comment type="subcellular location">
    <subcellularLocation>
        <location evidence="2">Membrane</location>
    </subcellularLocation>
</comment>
<sequence length="535" mass="58710">MPSMTMPSITLPTTWNVGAVDAGVLVASVSVFYILVRRVFSRSSTALKGPSSSNFFFGMMPYIMKAPDSGAVYEEWAATYGSVFSIPALLGRRTVILTDPKALQHFFSRETYGYVQTPNSKRFLEKLIGRGLFWAEGDSHKRQRRALNPAFSPNSIKNLTPIFFDSAYKAKSAWDALLESNPSDEGAIIEVQEWMNHISLDTIGLAGFSHDFGALSGRTSTVAVAFDSIGLKPSLFDTGIFLASLIIPVLADIPTGRRVMLDQLGKTMRGLADKFLAADRDTTADKSVIGLLVKSASTERITQEEVIAQINVLLLAGYETTAISLTWALIELSRNPAAQIKLRDEILQAGGDPSWDELTNGLPFLDAVTCEILRLHPPLPESQRMAAEDDILPLSAPLETAGGVFVESVFIRKGTMVTLPIKCINRSVEFWGPDAKVFSPARWLNPSADPHRAQEIAGYRHLLTFSDGARMCLGKGFALAEFKSVLSVLIRTFTFELPKGPDTVIGQHRNILPRPKVEGEEGYAVPLRVRHYVAE</sequence>
<comment type="cofactor">
    <cofactor evidence="1 13">
        <name>heme</name>
        <dbReference type="ChEBI" id="CHEBI:30413"/>
    </cofactor>
</comment>
<evidence type="ECO:0000313" key="16">
    <source>
        <dbReference type="EMBL" id="KAJ7739978.1"/>
    </source>
</evidence>
<dbReference type="GO" id="GO:0016705">
    <property type="term" value="F:oxidoreductase activity, acting on paired donors, with incorporation or reduction of molecular oxygen"/>
    <property type="evidence" value="ECO:0007669"/>
    <property type="project" value="InterPro"/>
</dbReference>
<keyword evidence="5 13" id="KW-0349">Heme</keyword>
<dbReference type="GO" id="GO:0004497">
    <property type="term" value="F:monooxygenase activity"/>
    <property type="evidence" value="ECO:0007669"/>
    <property type="project" value="UniProtKB-KW"/>
</dbReference>
<keyword evidence="12 15" id="KW-0472">Membrane</keyword>
<evidence type="ECO:0000256" key="6">
    <source>
        <dbReference type="ARBA" id="ARBA00022692"/>
    </source>
</evidence>
<keyword evidence="9 14" id="KW-0560">Oxidoreductase</keyword>
<dbReference type="PROSITE" id="PS00086">
    <property type="entry name" value="CYTOCHROME_P450"/>
    <property type="match status" value="1"/>
</dbReference>
<evidence type="ECO:0000256" key="1">
    <source>
        <dbReference type="ARBA" id="ARBA00001971"/>
    </source>
</evidence>
<dbReference type="PRINTS" id="PR00463">
    <property type="entry name" value="EP450I"/>
</dbReference>
<keyword evidence="11 14" id="KW-0503">Monooxygenase</keyword>
<keyword evidence="6 15" id="KW-0812">Transmembrane</keyword>
<name>A0AAD7N1A6_9AGAR</name>
<dbReference type="AlphaFoldDB" id="A0AAD7N1A6"/>
<dbReference type="InterPro" id="IPR002401">
    <property type="entry name" value="Cyt_P450_E_grp-I"/>
</dbReference>
<organism evidence="16 17">
    <name type="scientific">Mycena maculata</name>
    <dbReference type="NCBI Taxonomy" id="230809"/>
    <lineage>
        <taxon>Eukaryota</taxon>
        <taxon>Fungi</taxon>
        <taxon>Dikarya</taxon>
        <taxon>Basidiomycota</taxon>
        <taxon>Agaricomycotina</taxon>
        <taxon>Agaricomycetes</taxon>
        <taxon>Agaricomycetidae</taxon>
        <taxon>Agaricales</taxon>
        <taxon>Marasmiineae</taxon>
        <taxon>Mycenaceae</taxon>
        <taxon>Mycena</taxon>
    </lineage>
</organism>
<dbReference type="InterPro" id="IPR050121">
    <property type="entry name" value="Cytochrome_P450_monoxygenase"/>
</dbReference>
<comment type="caution">
    <text evidence="16">The sequence shown here is derived from an EMBL/GenBank/DDBJ whole genome shotgun (WGS) entry which is preliminary data.</text>
</comment>
<evidence type="ECO:0000256" key="9">
    <source>
        <dbReference type="ARBA" id="ARBA00023002"/>
    </source>
</evidence>
<evidence type="ECO:0000256" key="4">
    <source>
        <dbReference type="ARBA" id="ARBA00010617"/>
    </source>
</evidence>
<dbReference type="Gene3D" id="1.10.630.10">
    <property type="entry name" value="Cytochrome P450"/>
    <property type="match status" value="1"/>
</dbReference>
<evidence type="ECO:0000256" key="7">
    <source>
        <dbReference type="ARBA" id="ARBA00022723"/>
    </source>
</evidence>
<evidence type="ECO:0000313" key="17">
    <source>
        <dbReference type="Proteomes" id="UP001215280"/>
    </source>
</evidence>
<gene>
    <name evidence="16" type="ORF">DFH07DRAFT_839519</name>
</gene>
<dbReference type="PANTHER" id="PTHR24305:SF166">
    <property type="entry name" value="CYTOCHROME P450 12A4, MITOCHONDRIAL-RELATED"/>
    <property type="match status" value="1"/>
</dbReference>
<comment type="similarity">
    <text evidence="4 14">Belongs to the cytochrome P450 family.</text>
</comment>